<feature type="domain" description="Peptidoglycan recognition protein family" evidence="3">
    <location>
        <begin position="48"/>
        <end position="169"/>
    </location>
</feature>
<organism evidence="4 5">
    <name type="scientific">Anaeroglobus geminatus F0357</name>
    <dbReference type="NCBI Taxonomy" id="861450"/>
    <lineage>
        <taxon>Bacteria</taxon>
        <taxon>Bacillati</taxon>
        <taxon>Bacillota</taxon>
        <taxon>Negativicutes</taxon>
        <taxon>Veillonellales</taxon>
        <taxon>Veillonellaceae</taxon>
        <taxon>Anaeroglobus</taxon>
    </lineage>
</organism>
<dbReference type="InterPro" id="IPR002502">
    <property type="entry name" value="Amidase_domain"/>
</dbReference>
<dbReference type="PANTHER" id="PTHR11022:SF41">
    <property type="entry name" value="PEPTIDOGLYCAN-RECOGNITION PROTEIN LC-RELATED"/>
    <property type="match status" value="1"/>
</dbReference>
<dbReference type="SMART" id="SM00701">
    <property type="entry name" value="PGRP"/>
    <property type="match status" value="1"/>
</dbReference>
<dbReference type="GO" id="GO:0009253">
    <property type="term" value="P:peptidoglycan catabolic process"/>
    <property type="evidence" value="ECO:0007669"/>
    <property type="project" value="InterPro"/>
</dbReference>
<name>G9YG42_9FIRM</name>
<comment type="similarity">
    <text evidence="1">Belongs to the N-acetylmuramoyl-L-alanine amidase 2 family.</text>
</comment>
<dbReference type="SMART" id="SM00644">
    <property type="entry name" value="Ami_2"/>
    <property type="match status" value="1"/>
</dbReference>
<evidence type="ECO:0000259" key="3">
    <source>
        <dbReference type="SMART" id="SM00701"/>
    </source>
</evidence>
<dbReference type="eggNOG" id="COG3023">
    <property type="taxonomic scope" value="Bacteria"/>
</dbReference>
<dbReference type="InterPro" id="IPR015510">
    <property type="entry name" value="PGRP"/>
</dbReference>
<dbReference type="Pfam" id="PF01510">
    <property type="entry name" value="Amidase_2"/>
    <property type="match status" value="1"/>
</dbReference>
<dbReference type="RefSeq" id="WP_006789595.1">
    <property type="nucleotide sequence ID" value="NZ_JH417572.1"/>
</dbReference>
<evidence type="ECO:0000313" key="5">
    <source>
        <dbReference type="Proteomes" id="UP000005481"/>
    </source>
</evidence>
<dbReference type="PATRIC" id="fig|861450.3.peg.579"/>
<evidence type="ECO:0000259" key="2">
    <source>
        <dbReference type="SMART" id="SM00644"/>
    </source>
</evidence>
<dbReference type="Proteomes" id="UP000005481">
    <property type="component" value="Unassembled WGS sequence"/>
</dbReference>
<evidence type="ECO:0000256" key="1">
    <source>
        <dbReference type="ARBA" id="ARBA00007553"/>
    </source>
</evidence>
<dbReference type="STRING" id="861450.HMPREF0080_00606"/>
<evidence type="ECO:0000313" key="4">
    <source>
        <dbReference type="EMBL" id="EHM42472.1"/>
    </source>
</evidence>
<proteinExistence type="inferred from homology"/>
<dbReference type="GO" id="GO:0008745">
    <property type="term" value="F:N-acetylmuramoyl-L-alanine amidase activity"/>
    <property type="evidence" value="ECO:0007669"/>
    <property type="project" value="InterPro"/>
</dbReference>
<dbReference type="PANTHER" id="PTHR11022">
    <property type="entry name" value="PEPTIDOGLYCAN RECOGNITION PROTEIN"/>
    <property type="match status" value="1"/>
</dbReference>
<dbReference type="Gene3D" id="3.40.80.10">
    <property type="entry name" value="Peptidoglycan recognition protein-like"/>
    <property type="match status" value="1"/>
</dbReference>
<dbReference type="SUPFAM" id="SSF55846">
    <property type="entry name" value="N-acetylmuramoyl-L-alanine amidase-like"/>
    <property type="match status" value="1"/>
</dbReference>
<comment type="caution">
    <text evidence="4">The sequence shown here is derived from an EMBL/GenBank/DDBJ whole genome shotgun (WGS) entry which is preliminary data.</text>
</comment>
<sequence>MNRREFLRQALITAGTATIFSAGLTLPVRAADGSVKLAVKETRFKFREPLVRRSRTDAIIIHHVGGTDQEVPAAKIHQWHLANKWAGIGYHYVIHKDGTVERGRPMNAVGAHCYEHNHNTVGICFAGDYERAVPTDAALASGTVLMAYICKIYGIKPGAKTILGHRDLSGTLCPGRNLYRQLGNIRTGIAKYC</sequence>
<dbReference type="InterPro" id="IPR006619">
    <property type="entry name" value="PGRP_domain_met/bac"/>
</dbReference>
<dbReference type="EMBL" id="AGCJ01000018">
    <property type="protein sequence ID" value="EHM42472.1"/>
    <property type="molecule type" value="Genomic_DNA"/>
</dbReference>
<dbReference type="AlphaFoldDB" id="G9YG42"/>
<protein>
    <submittedName>
        <fullName evidence="4">Tat pathway signal sequence domain protein</fullName>
    </submittedName>
</protein>
<gene>
    <name evidence="4" type="ORF">HMPREF0080_00606</name>
</gene>
<accession>G9YG42</accession>
<dbReference type="OrthoDB" id="9812621at2"/>
<keyword evidence="5" id="KW-1185">Reference proteome</keyword>
<dbReference type="InterPro" id="IPR036505">
    <property type="entry name" value="Amidase/PGRP_sf"/>
</dbReference>
<dbReference type="CDD" id="cd06583">
    <property type="entry name" value="PGRP"/>
    <property type="match status" value="1"/>
</dbReference>
<reference evidence="4 5" key="1">
    <citation type="submission" date="2011-08" db="EMBL/GenBank/DDBJ databases">
        <authorList>
            <person name="Weinstock G."/>
            <person name="Sodergren E."/>
            <person name="Clifton S."/>
            <person name="Fulton L."/>
            <person name="Fulton B."/>
            <person name="Courtney L."/>
            <person name="Fronick C."/>
            <person name="Harrison M."/>
            <person name="Strong C."/>
            <person name="Farmer C."/>
            <person name="Delahaunty K."/>
            <person name="Markovic C."/>
            <person name="Hall O."/>
            <person name="Minx P."/>
            <person name="Tomlinson C."/>
            <person name="Mitreva M."/>
            <person name="Hou S."/>
            <person name="Chen J."/>
            <person name="Wollam A."/>
            <person name="Pepin K.H."/>
            <person name="Johnson M."/>
            <person name="Bhonagiri V."/>
            <person name="Zhang X."/>
            <person name="Suruliraj S."/>
            <person name="Warren W."/>
            <person name="Chinwalla A."/>
            <person name="Mardis E.R."/>
            <person name="Wilson R.K."/>
        </authorList>
    </citation>
    <scope>NUCLEOTIDE SEQUENCE [LARGE SCALE GENOMIC DNA]</scope>
    <source>
        <strain evidence="4 5">F0357</strain>
    </source>
</reference>
<dbReference type="HOGENOM" id="CLU_079366_2_0_9"/>
<dbReference type="GO" id="GO:0008270">
    <property type="term" value="F:zinc ion binding"/>
    <property type="evidence" value="ECO:0007669"/>
    <property type="project" value="InterPro"/>
</dbReference>
<feature type="domain" description="N-acetylmuramoyl-L-alanine amidase" evidence="2">
    <location>
        <begin position="45"/>
        <end position="175"/>
    </location>
</feature>